<evidence type="ECO:0000313" key="1">
    <source>
        <dbReference type="Proteomes" id="UP000095282"/>
    </source>
</evidence>
<reference evidence="2" key="1">
    <citation type="submission" date="2016-11" db="UniProtKB">
        <authorList>
            <consortium name="WormBaseParasite"/>
        </authorList>
    </citation>
    <scope>IDENTIFICATION</scope>
</reference>
<dbReference type="GO" id="GO:0015269">
    <property type="term" value="F:calcium-activated potassium channel activity"/>
    <property type="evidence" value="ECO:0007669"/>
    <property type="project" value="InterPro"/>
</dbReference>
<accession>A0A1I7UR47</accession>
<dbReference type="GO" id="GO:0016020">
    <property type="term" value="C:membrane"/>
    <property type="evidence" value="ECO:0007669"/>
    <property type="project" value="InterPro"/>
</dbReference>
<dbReference type="eggNOG" id="KOG3684">
    <property type="taxonomic scope" value="Eukaryota"/>
</dbReference>
<organism evidence="1 2">
    <name type="scientific">Caenorhabditis tropicalis</name>
    <dbReference type="NCBI Taxonomy" id="1561998"/>
    <lineage>
        <taxon>Eukaryota</taxon>
        <taxon>Metazoa</taxon>
        <taxon>Ecdysozoa</taxon>
        <taxon>Nematoda</taxon>
        <taxon>Chromadorea</taxon>
        <taxon>Rhabditida</taxon>
        <taxon>Rhabditina</taxon>
        <taxon>Rhabditomorpha</taxon>
        <taxon>Rhabditoidea</taxon>
        <taxon>Rhabditidae</taxon>
        <taxon>Peloderinae</taxon>
        <taxon>Caenorhabditis</taxon>
    </lineage>
</organism>
<dbReference type="GO" id="GO:0005516">
    <property type="term" value="F:calmodulin binding"/>
    <property type="evidence" value="ECO:0007669"/>
    <property type="project" value="InterPro"/>
</dbReference>
<dbReference type="InterPro" id="IPR036122">
    <property type="entry name" value="CaM-bd_dom_sf"/>
</dbReference>
<proteinExistence type="predicted"/>
<keyword evidence="1" id="KW-1185">Reference proteome</keyword>
<dbReference type="AlphaFoldDB" id="A0A1I7UR47"/>
<dbReference type="STRING" id="1561998.A0A1I7UR47"/>
<dbReference type="WBParaSite" id="Csp11.Scaffold630.g18507.t1">
    <property type="protein sequence ID" value="Csp11.Scaffold630.g18507.t1"/>
    <property type="gene ID" value="Csp11.Scaffold630.g18507"/>
</dbReference>
<protein>
    <submittedName>
        <fullName evidence="2">BZIP domain-containing protein</fullName>
    </submittedName>
</protein>
<dbReference type="SUPFAM" id="SSF81327">
    <property type="entry name" value="Small-conductance potassium channel"/>
    <property type="match status" value="1"/>
</dbReference>
<dbReference type="Proteomes" id="UP000095282">
    <property type="component" value="Unplaced"/>
</dbReference>
<evidence type="ECO:0000313" key="2">
    <source>
        <dbReference type="WBParaSite" id="Csp11.Scaffold630.g18507.t1"/>
    </source>
</evidence>
<sequence>MLLCSVLTFRKTRWKLRMQMEDEDDYFTARRAFNETEDRLQKVRQRQSQLDGKISSLFENVEALTQAVMARKCYLRQ</sequence>
<name>A0A1I7UR47_9PELO</name>